<dbReference type="EMBL" id="JBBKZU010000001">
    <property type="protein sequence ID" value="MEJ8809799.1"/>
    <property type="molecule type" value="Genomic_DNA"/>
</dbReference>
<proteinExistence type="predicted"/>
<feature type="compositionally biased region" description="Low complexity" evidence="2">
    <location>
        <begin position="144"/>
        <end position="161"/>
    </location>
</feature>
<evidence type="ECO:0000313" key="5">
    <source>
        <dbReference type="Proteomes" id="UP001365846"/>
    </source>
</evidence>
<evidence type="ECO:0000256" key="3">
    <source>
        <dbReference type="SAM" id="Phobius"/>
    </source>
</evidence>
<feature type="region of interest" description="Disordered" evidence="2">
    <location>
        <begin position="671"/>
        <end position="692"/>
    </location>
</feature>
<comment type="caution">
    <text evidence="4">The sequence shown here is derived from an EMBL/GenBank/DDBJ whole genome shotgun (WGS) entry which is preliminary data.</text>
</comment>
<feature type="transmembrane region" description="Helical" evidence="3">
    <location>
        <begin position="312"/>
        <end position="331"/>
    </location>
</feature>
<keyword evidence="3" id="KW-0812">Transmembrane</keyword>
<protein>
    <recommendedName>
        <fullName evidence="6">Tetratricopeptide repeat protein</fullName>
    </recommendedName>
</protein>
<keyword evidence="1" id="KW-0175">Coiled coil</keyword>
<feature type="region of interest" description="Disordered" evidence="2">
    <location>
        <begin position="109"/>
        <end position="185"/>
    </location>
</feature>
<feature type="compositionally biased region" description="Low complexity" evidence="2">
    <location>
        <begin position="168"/>
        <end position="185"/>
    </location>
</feature>
<evidence type="ECO:0008006" key="6">
    <source>
        <dbReference type="Google" id="ProtNLM"/>
    </source>
</evidence>
<name>A0ABU8V823_9BURK</name>
<evidence type="ECO:0000313" key="4">
    <source>
        <dbReference type="EMBL" id="MEJ8809799.1"/>
    </source>
</evidence>
<sequence>MTIGRPQGAVWIGKPIDMVIPLALDAAEAGGSLCLGADVLQGDTPMLERRVTVSLESGSTPGNSSIRVRTTVPVDEPVVTITVRAGCDMKSTRSYVLLADVPSDVTPPGVAMAGARPSSDAVPAQRQSARPASRMAGGGGGGAASPDGSGSATARRAAARSSAERENTAQAAPQASAPVAPAPRRAAPVLPRAVPAARPTPAVPTKTESVATGPRLQVEALEPEPAKDNGLKTTTQLVPPPVEDPARRAAAAALWGAMNPAAEQAQRENQRNKELEATLAALREQTAQNQRALLELRSELAQARESQFRNPLVYALIAGLLLALFALLLLWRANRRAAATAWWRESVLQPEGEDKSKRLRRHGGLLDEGESESDPDSEHEPPKKRTLGMTTFGASPFAPLAADDDDETGPPPPAARPIEGVAARPVNTEELFDVQQQSDFFLSLGQQDQAIDVLREHIAANPGTSALAYLDLLRIYHSLDRREDYAHLAEEFERAFNADVPPFDKYTDAGRGLEHYRSALARIESQWPAPSTLALIEELIFRKPGVHEDGAFDLTAYQELLLLYALAKEVIEPEPDAVPPAAVAPAPFTDTHSATATAPLWPDTMPPVMHDGPTLPPSIYGSIDDRLHHDTVMAPDAPVVPVPGEEREAPPRAVPPPELDLAEFDKTAYETMPTPIEPSKPPAPSSDPHIIDFDLFDPATEAEIAPKTKSIKR</sequence>
<dbReference type="RefSeq" id="WP_340355125.1">
    <property type="nucleotide sequence ID" value="NZ_JBBKZU010000001.1"/>
</dbReference>
<organism evidence="4 5">
    <name type="scientific">Variovorax ureilyticus</name>
    <dbReference type="NCBI Taxonomy" id="1836198"/>
    <lineage>
        <taxon>Bacteria</taxon>
        <taxon>Pseudomonadati</taxon>
        <taxon>Pseudomonadota</taxon>
        <taxon>Betaproteobacteria</taxon>
        <taxon>Burkholderiales</taxon>
        <taxon>Comamonadaceae</taxon>
        <taxon>Variovorax</taxon>
    </lineage>
</organism>
<accession>A0ABU8V823</accession>
<gene>
    <name evidence="4" type="ORF">WKW77_01880</name>
</gene>
<dbReference type="Proteomes" id="UP001365846">
    <property type="component" value="Unassembled WGS sequence"/>
</dbReference>
<keyword evidence="5" id="KW-1185">Reference proteome</keyword>
<feature type="region of interest" description="Disordered" evidence="2">
    <location>
        <begin position="365"/>
        <end position="418"/>
    </location>
</feature>
<reference evidence="4 5" key="1">
    <citation type="submission" date="2024-03" db="EMBL/GenBank/DDBJ databases">
        <title>Novel species of the genus Variovorax.</title>
        <authorList>
            <person name="Liu Q."/>
            <person name="Xin Y.-H."/>
        </authorList>
    </citation>
    <scope>NUCLEOTIDE SEQUENCE [LARGE SCALE GENOMIC DNA]</scope>
    <source>
        <strain evidence="4 5">KACC 18899</strain>
    </source>
</reference>
<feature type="compositionally biased region" description="Pro residues" evidence="2">
    <location>
        <begin position="675"/>
        <end position="685"/>
    </location>
</feature>
<keyword evidence="3" id="KW-1133">Transmembrane helix</keyword>
<evidence type="ECO:0000256" key="1">
    <source>
        <dbReference type="SAM" id="Coils"/>
    </source>
</evidence>
<keyword evidence="3" id="KW-0472">Membrane</keyword>
<feature type="coiled-coil region" evidence="1">
    <location>
        <begin position="265"/>
        <end position="299"/>
    </location>
</feature>
<evidence type="ECO:0000256" key="2">
    <source>
        <dbReference type="SAM" id="MobiDB-lite"/>
    </source>
</evidence>